<dbReference type="GO" id="GO:0006511">
    <property type="term" value="P:ubiquitin-dependent protein catabolic process"/>
    <property type="evidence" value="ECO:0007669"/>
    <property type="project" value="TreeGrafter"/>
</dbReference>
<keyword evidence="9" id="KW-0862">Zinc</keyword>
<dbReference type="SMART" id="SM00064">
    <property type="entry name" value="FYVE"/>
    <property type="match status" value="1"/>
</dbReference>
<organism evidence="15 16">
    <name type="scientific">Achlya hypogyna</name>
    <name type="common">Oomycete</name>
    <name type="synonym">Protoachlya hypogyna</name>
    <dbReference type="NCBI Taxonomy" id="1202772"/>
    <lineage>
        <taxon>Eukaryota</taxon>
        <taxon>Sar</taxon>
        <taxon>Stramenopiles</taxon>
        <taxon>Oomycota</taxon>
        <taxon>Saprolegniomycetes</taxon>
        <taxon>Saprolegniales</taxon>
        <taxon>Achlyaceae</taxon>
        <taxon>Achlya</taxon>
    </lineage>
</organism>
<accession>A0A1V9ZHD8</accession>
<dbReference type="EMBL" id="JNBR01000120">
    <property type="protein sequence ID" value="OQR97240.1"/>
    <property type="molecule type" value="Genomic_DNA"/>
</dbReference>
<dbReference type="PROSITE" id="PS50178">
    <property type="entry name" value="ZF_FYVE"/>
    <property type="match status" value="1"/>
</dbReference>
<evidence type="ECO:0000256" key="9">
    <source>
        <dbReference type="ARBA" id="ARBA00022833"/>
    </source>
</evidence>
<dbReference type="AlphaFoldDB" id="A0A1V9ZHD8"/>
<keyword evidence="10" id="KW-1133">Transmembrane helix</keyword>
<keyword evidence="16" id="KW-1185">Reference proteome</keyword>
<evidence type="ECO:0000256" key="2">
    <source>
        <dbReference type="ARBA" id="ARBA00004141"/>
    </source>
</evidence>
<reference evidence="15 16" key="1">
    <citation type="journal article" date="2014" name="Genome Biol. Evol.">
        <title>The secreted proteins of Achlya hypogyna and Thraustotheca clavata identify the ancestral oomycete secretome and reveal gene acquisitions by horizontal gene transfer.</title>
        <authorList>
            <person name="Misner I."/>
            <person name="Blouin N."/>
            <person name="Leonard G."/>
            <person name="Richards T.A."/>
            <person name="Lane C.E."/>
        </authorList>
    </citation>
    <scope>NUCLEOTIDE SEQUENCE [LARGE SCALE GENOMIC DNA]</scope>
    <source>
        <strain evidence="15 16">ATCC 48635</strain>
    </source>
</reference>
<dbReference type="InterPro" id="IPR000306">
    <property type="entry name" value="Znf_FYVE"/>
</dbReference>
<dbReference type="InterPro" id="IPR011011">
    <property type="entry name" value="Znf_FYVE_PHD"/>
</dbReference>
<comment type="caution">
    <text evidence="15">The sequence shown here is derived from an EMBL/GenBank/DDBJ whole genome shotgun (WGS) entry which is preliminary data.</text>
</comment>
<evidence type="ECO:0000256" key="7">
    <source>
        <dbReference type="ARBA" id="ARBA00022771"/>
    </source>
</evidence>
<feature type="domain" description="FYVE-type" evidence="14">
    <location>
        <begin position="67"/>
        <end position="125"/>
    </location>
</feature>
<dbReference type="GO" id="GO:0061630">
    <property type="term" value="F:ubiquitin protein ligase activity"/>
    <property type="evidence" value="ECO:0007669"/>
    <property type="project" value="UniProtKB-EC"/>
</dbReference>
<sequence length="232" mass="25358">MSLATASGRVANFYIVHHADHRGRAPSGGGRESGRLAEPDIPCSMQSTRGGGIQVRTACSRALWIHDSQRAGCNSCGIRFTFYRRRHHCRVCGEVVCRKCTRTVYLVNTASNVGLACIECAIPLASPRSTRPTCDFGVDMPSSWGTRPTCPTFLSSLERLSFDRPPSGCDSECALCIRQLAQGDEAVSLPCHHTFHGGCILPWLTAHDECPTCRHKLPRDATIVPNLFMCPL</sequence>
<dbReference type="InterPro" id="IPR001841">
    <property type="entry name" value="Znf_RING"/>
</dbReference>
<keyword evidence="4" id="KW-0808">Transferase</keyword>
<evidence type="ECO:0000313" key="15">
    <source>
        <dbReference type="EMBL" id="OQR97240.1"/>
    </source>
</evidence>
<name>A0A1V9ZHD8_ACHHY</name>
<dbReference type="Proteomes" id="UP000243579">
    <property type="component" value="Unassembled WGS sequence"/>
</dbReference>
<keyword evidence="11" id="KW-0472">Membrane</keyword>
<keyword evidence="6" id="KW-0479">Metal-binding</keyword>
<keyword evidence="5" id="KW-0812">Transmembrane</keyword>
<evidence type="ECO:0000256" key="3">
    <source>
        <dbReference type="ARBA" id="ARBA00012483"/>
    </source>
</evidence>
<dbReference type="EC" id="2.3.2.27" evidence="3"/>
<dbReference type="SUPFAM" id="SSF57903">
    <property type="entry name" value="FYVE/PHD zinc finger"/>
    <property type="match status" value="1"/>
</dbReference>
<keyword evidence="7 12" id="KW-0863">Zinc-finger</keyword>
<dbReference type="GO" id="GO:0008270">
    <property type="term" value="F:zinc ion binding"/>
    <property type="evidence" value="ECO:0007669"/>
    <property type="project" value="UniProtKB-KW"/>
</dbReference>
<evidence type="ECO:0000256" key="8">
    <source>
        <dbReference type="ARBA" id="ARBA00022786"/>
    </source>
</evidence>
<evidence type="ECO:0000256" key="12">
    <source>
        <dbReference type="PROSITE-ProRule" id="PRU00175"/>
    </source>
</evidence>
<dbReference type="PANTHER" id="PTHR45977">
    <property type="entry name" value="TARGET OF ERK KINASE MPK-1"/>
    <property type="match status" value="1"/>
</dbReference>
<dbReference type="GO" id="GO:0016567">
    <property type="term" value="P:protein ubiquitination"/>
    <property type="evidence" value="ECO:0007669"/>
    <property type="project" value="TreeGrafter"/>
</dbReference>
<evidence type="ECO:0000256" key="6">
    <source>
        <dbReference type="ARBA" id="ARBA00022723"/>
    </source>
</evidence>
<dbReference type="InterPro" id="IPR017455">
    <property type="entry name" value="Znf_FYVE-rel"/>
</dbReference>
<evidence type="ECO:0000256" key="10">
    <source>
        <dbReference type="ARBA" id="ARBA00022989"/>
    </source>
</evidence>
<dbReference type="Gene3D" id="3.30.40.10">
    <property type="entry name" value="Zinc/RING finger domain, C3HC4 (zinc finger)"/>
    <property type="match status" value="2"/>
</dbReference>
<dbReference type="GO" id="GO:0016020">
    <property type="term" value="C:membrane"/>
    <property type="evidence" value="ECO:0007669"/>
    <property type="project" value="UniProtKB-SubCell"/>
</dbReference>
<gene>
    <name evidence="15" type="ORF">ACHHYP_12316</name>
</gene>
<protein>
    <recommendedName>
        <fullName evidence="3">RING-type E3 ubiquitin transferase</fullName>
        <ecNumber evidence="3">2.3.2.27</ecNumber>
    </recommendedName>
</protein>
<evidence type="ECO:0000256" key="11">
    <source>
        <dbReference type="ARBA" id="ARBA00023136"/>
    </source>
</evidence>
<comment type="subcellular location">
    <subcellularLocation>
        <location evidence="2">Membrane</location>
        <topology evidence="2">Multi-pass membrane protein</topology>
    </subcellularLocation>
</comment>
<dbReference type="SMART" id="SM00184">
    <property type="entry name" value="RING"/>
    <property type="match status" value="1"/>
</dbReference>
<comment type="catalytic activity">
    <reaction evidence="1">
        <text>S-ubiquitinyl-[E2 ubiquitin-conjugating enzyme]-L-cysteine + [acceptor protein]-L-lysine = [E2 ubiquitin-conjugating enzyme]-L-cysteine + N(6)-ubiquitinyl-[acceptor protein]-L-lysine.</text>
        <dbReference type="EC" id="2.3.2.27"/>
    </reaction>
</comment>
<dbReference type="InterPro" id="IPR013083">
    <property type="entry name" value="Znf_RING/FYVE/PHD"/>
</dbReference>
<dbReference type="Pfam" id="PF01363">
    <property type="entry name" value="FYVE"/>
    <property type="match status" value="1"/>
</dbReference>
<evidence type="ECO:0000256" key="4">
    <source>
        <dbReference type="ARBA" id="ARBA00022679"/>
    </source>
</evidence>
<dbReference type="Pfam" id="PF13639">
    <property type="entry name" value="zf-RING_2"/>
    <property type="match status" value="1"/>
</dbReference>
<evidence type="ECO:0000313" key="16">
    <source>
        <dbReference type="Proteomes" id="UP000243579"/>
    </source>
</evidence>
<dbReference type="PROSITE" id="PS50089">
    <property type="entry name" value="ZF_RING_2"/>
    <property type="match status" value="1"/>
</dbReference>
<keyword evidence="8" id="KW-0833">Ubl conjugation pathway</keyword>
<dbReference type="STRING" id="1202772.A0A1V9ZHD8"/>
<feature type="domain" description="RING-type" evidence="13">
    <location>
        <begin position="173"/>
        <end position="214"/>
    </location>
</feature>
<evidence type="ECO:0000256" key="5">
    <source>
        <dbReference type="ARBA" id="ARBA00022692"/>
    </source>
</evidence>
<evidence type="ECO:0000256" key="1">
    <source>
        <dbReference type="ARBA" id="ARBA00000900"/>
    </source>
</evidence>
<dbReference type="SUPFAM" id="SSF57850">
    <property type="entry name" value="RING/U-box"/>
    <property type="match status" value="1"/>
</dbReference>
<evidence type="ECO:0000259" key="14">
    <source>
        <dbReference type="PROSITE" id="PS50178"/>
    </source>
</evidence>
<dbReference type="PANTHER" id="PTHR45977:SF4">
    <property type="entry name" value="RING-TYPE DOMAIN-CONTAINING PROTEIN"/>
    <property type="match status" value="1"/>
</dbReference>
<proteinExistence type="predicted"/>
<dbReference type="OrthoDB" id="660555at2759"/>
<evidence type="ECO:0000259" key="13">
    <source>
        <dbReference type="PROSITE" id="PS50089"/>
    </source>
</evidence>